<organism evidence="4 5">
    <name type="scientific">Magnetospirillum fulvum</name>
    <name type="common">Rhodospirillum fulvum</name>
    <dbReference type="NCBI Taxonomy" id="1082"/>
    <lineage>
        <taxon>Bacteria</taxon>
        <taxon>Pseudomonadati</taxon>
        <taxon>Pseudomonadota</taxon>
        <taxon>Alphaproteobacteria</taxon>
        <taxon>Rhodospirillales</taxon>
        <taxon>Rhodospirillaceae</taxon>
        <taxon>Magnetospirillum</taxon>
    </lineage>
</organism>
<dbReference type="PANTHER" id="PTHR23150:SF19">
    <property type="entry name" value="FORMYLGLYCINE-GENERATING ENZYME"/>
    <property type="match status" value="1"/>
</dbReference>
<dbReference type="SUPFAM" id="SSF56436">
    <property type="entry name" value="C-type lectin-like"/>
    <property type="match status" value="1"/>
</dbReference>
<reference evidence="5" key="1">
    <citation type="submission" date="2016-10" db="EMBL/GenBank/DDBJ databases">
        <authorList>
            <person name="Varghese N."/>
            <person name="Submissions S."/>
        </authorList>
    </citation>
    <scope>NUCLEOTIDE SEQUENCE [LARGE SCALE GENOMIC DNA]</scope>
    <source>
        <strain evidence="5">DSM 13234</strain>
    </source>
</reference>
<dbReference type="AlphaFoldDB" id="A0A1H6GQV4"/>
<accession>A0A1H6GQV4</accession>
<evidence type="ECO:0000256" key="1">
    <source>
        <dbReference type="SAM" id="Coils"/>
    </source>
</evidence>
<keyword evidence="2" id="KW-0732">Signal</keyword>
<evidence type="ECO:0000313" key="5">
    <source>
        <dbReference type="Proteomes" id="UP000182983"/>
    </source>
</evidence>
<keyword evidence="5" id="KW-1185">Reference proteome</keyword>
<dbReference type="InterPro" id="IPR005532">
    <property type="entry name" value="SUMF_dom"/>
</dbReference>
<dbReference type="InterPro" id="IPR051043">
    <property type="entry name" value="Sulfatase_Mod_Factor_Kinase"/>
</dbReference>
<dbReference type="EMBL" id="FNWO01000001">
    <property type="protein sequence ID" value="SEH25676.1"/>
    <property type="molecule type" value="Genomic_DNA"/>
</dbReference>
<dbReference type="Pfam" id="PF03781">
    <property type="entry name" value="FGE-sulfatase"/>
    <property type="match status" value="1"/>
</dbReference>
<feature type="chain" id="PRO_5010190832" evidence="2">
    <location>
        <begin position="31"/>
        <end position="634"/>
    </location>
</feature>
<protein>
    <submittedName>
        <fullName evidence="4">Sulfatase-modifying factor enzyme 1</fullName>
    </submittedName>
</protein>
<evidence type="ECO:0000256" key="2">
    <source>
        <dbReference type="SAM" id="SignalP"/>
    </source>
</evidence>
<name>A0A1H6GQV4_MAGFU</name>
<keyword evidence="1" id="KW-0175">Coiled coil</keyword>
<dbReference type="PANTHER" id="PTHR23150">
    <property type="entry name" value="SULFATASE MODIFYING FACTOR 1, 2"/>
    <property type="match status" value="1"/>
</dbReference>
<dbReference type="InterPro" id="IPR016187">
    <property type="entry name" value="CTDL_fold"/>
</dbReference>
<evidence type="ECO:0000313" key="4">
    <source>
        <dbReference type="EMBL" id="SEH25676.1"/>
    </source>
</evidence>
<dbReference type="InterPro" id="IPR042095">
    <property type="entry name" value="SUMF_sf"/>
</dbReference>
<dbReference type="Proteomes" id="UP000182983">
    <property type="component" value="Unassembled WGS sequence"/>
</dbReference>
<feature type="coiled-coil region" evidence="1">
    <location>
        <begin position="456"/>
        <end position="483"/>
    </location>
</feature>
<gene>
    <name evidence="4" type="ORF">SAMN04244559_00268</name>
</gene>
<evidence type="ECO:0000259" key="3">
    <source>
        <dbReference type="Pfam" id="PF03781"/>
    </source>
</evidence>
<dbReference type="GO" id="GO:0120147">
    <property type="term" value="F:formylglycine-generating oxidase activity"/>
    <property type="evidence" value="ECO:0007669"/>
    <property type="project" value="TreeGrafter"/>
</dbReference>
<feature type="domain" description="Sulfatase-modifying factor enzyme-like" evidence="3">
    <location>
        <begin position="142"/>
        <end position="388"/>
    </location>
</feature>
<feature type="signal peptide" evidence="2">
    <location>
        <begin position="1"/>
        <end position="30"/>
    </location>
</feature>
<sequence length="634" mass="70106">MRRSPPLTAPFIAALLTSLVSLAIAGSAQAADSWCRTDDPGTTEQIRQERKISNDKVGEIACPARLSPDKFPDELWLPLPCGHFLGLRRVEIPLQTVLDQKEIYLGDGSDGTAGAETEADQTRHKVQSGAWRTTISAPLARPKAQNVRFFYIGKYEVSEIQFEIFQRGLMEPGAASAPGACAPIDEMAAKVPGTRAMPTTRLSWIQAQRFTDALTRYLISLDQARIEKQSAPQALPWVEATPTYLRLPTEVEWEFAARGGEASPATQLQRLHSIRDKDGKTVLPPLEEIASITTPQMRTPPGYEVHPMGRKKPNLLGLFDMLGNVDEMTMDLFHPIHPTGTLAALSGGVVLRGGNATDPPDSIGVGMRREKALYNRSGAALGSATGFRPVLAGPFFVNKTNTRFEELVGNPEVDKLLVDAYKRQIVPAGTGSAERQAVLDQLSKLKQDNSRQAVTTAEMSKRLDGLQGELERANAAVNERDRRNRQQLIENQVSLAVGYNALYRRISVAPSLFELIEFRARAANDEGKSLQAATKEIESGKQSLERLKGTKAEMFPRYVDGIAAITRDGKKAVEEALSAVQEAQKSRNDRDYRRALKVVTKHIIEYLEMQQSIDPKRQQEWARDLEDQFIKVSE</sequence>
<dbReference type="RefSeq" id="WP_074764750.1">
    <property type="nucleotide sequence ID" value="NZ_FNWO01000001.1"/>
</dbReference>
<dbReference type="Gene3D" id="3.90.1580.10">
    <property type="entry name" value="paralog of FGE (formylglycine-generating enzyme)"/>
    <property type="match status" value="1"/>
</dbReference>
<proteinExistence type="predicted"/>